<feature type="region of interest" description="Disordered" evidence="1">
    <location>
        <begin position="1"/>
        <end position="72"/>
    </location>
</feature>
<feature type="compositionally biased region" description="Low complexity" evidence="1">
    <location>
        <begin position="123"/>
        <end position="134"/>
    </location>
</feature>
<gene>
    <name evidence="2" type="ORF">BG015_003402</name>
</gene>
<protein>
    <submittedName>
        <fullName evidence="2">Uncharacterized protein</fullName>
    </submittedName>
</protein>
<proteinExistence type="predicted"/>
<keyword evidence="3" id="KW-1185">Reference proteome</keyword>
<reference evidence="2" key="1">
    <citation type="journal article" date="2020" name="Fungal Divers.">
        <title>Resolving the Mortierellaceae phylogeny through synthesis of multi-gene phylogenetics and phylogenomics.</title>
        <authorList>
            <person name="Vandepol N."/>
            <person name="Liber J."/>
            <person name="Desiro A."/>
            <person name="Na H."/>
            <person name="Kennedy M."/>
            <person name="Barry K."/>
            <person name="Grigoriev I.V."/>
            <person name="Miller A.N."/>
            <person name="O'Donnell K."/>
            <person name="Stajich J.E."/>
            <person name="Bonito G."/>
        </authorList>
    </citation>
    <scope>NUCLEOTIDE SEQUENCE</scope>
    <source>
        <strain evidence="2">NRRL 6426</strain>
    </source>
</reference>
<dbReference type="EMBL" id="JAAAUQ010001749">
    <property type="protein sequence ID" value="KAF9134497.1"/>
    <property type="molecule type" value="Genomic_DNA"/>
</dbReference>
<evidence type="ECO:0000313" key="3">
    <source>
        <dbReference type="Proteomes" id="UP000748756"/>
    </source>
</evidence>
<comment type="caution">
    <text evidence="2">The sequence shown here is derived from an EMBL/GenBank/DDBJ whole genome shotgun (WGS) entry which is preliminary data.</text>
</comment>
<feature type="compositionally biased region" description="Low complexity" evidence="1">
    <location>
        <begin position="89"/>
        <end position="101"/>
    </location>
</feature>
<dbReference type="AlphaFoldDB" id="A0A9P5V4J5"/>
<sequence>MIIDAERSNKAVIQSSSNRREDGGHGGPGGGGGGKDDISTTMSYPTPPAYSPNNNNKTTTHHLDNKSAFSPHLPHKAEFTAVPGSPMVYSAAVSSPSMSSSVTGLSPTNTNNYYNNYDTSYNNSNSIATNSNASPRGPQSMKKSGPQAVQIVSGPQEYYSPTGRAPQTFGDGEADVNDYYHEQESGRIRQNHPQEGGQF</sequence>
<evidence type="ECO:0000313" key="2">
    <source>
        <dbReference type="EMBL" id="KAF9134497.1"/>
    </source>
</evidence>
<feature type="region of interest" description="Disordered" evidence="1">
    <location>
        <begin position="123"/>
        <end position="199"/>
    </location>
</feature>
<dbReference type="Proteomes" id="UP000748756">
    <property type="component" value="Unassembled WGS sequence"/>
</dbReference>
<organism evidence="2 3">
    <name type="scientific">Linnemannia schmuckeri</name>
    <dbReference type="NCBI Taxonomy" id="64567"/>
    <lineage>
        <taxon>Eukaryota</taxon>
        <taxon>Fungi</taxon>
        <taxon>Fungi incertae sedis</taxon>
        <taxon>Mucoromycota</taxon>
        <taxon>Mortierellomycotina</taxon>
        <taxon>Mortierellomycetes</taxon>
        <taxon>Mortierellales</taxon>
        <taxon>Mortierellaceae</taxon>
        <taxon>Linnemannia</taxon>
    </lineage>
</organism>
<evidence type="ECO:0000256" key="1">
    <source>
        <dbReference type="SAM" id="MobiDB-lite"/>
    </source>
</evidence>
<feature type="region of interest" description="Disordered" evidence="1">
    <location>
        <begin position="89"/>
        <end position="110"/>
    </location>
</feature>
<name>A0A9P5V4J5_9FUNG</name>
<accession>A0A9P5V4J5</accession>
<feature type="compositionally biased region" description="Basic and acidic residues" evidence="1">
    <location>
        <begin position="178"/>
        <end position="187"/>
    </location>
</feature>